<protein>
    <submittedName>
        <fullName evidence="1">Uncharacterized protein</fullName>
    </submittedName>
</protein>
<sequence length="222" mass="24712">MLRGRALRRCGRRGLRMALQRGTDGGPSSHELALLELVRWHPGALSKPGEPRLVLGVALRWISHCQDDPPLVEAALEALGSLLLRHRAGLRECCFELLMSVFHLLASPAASVRHKALGLTLILLEVDPVCASRELLYLAATGDRLQRLATMVAFRRLLCRGPGQPFNVWLLPMQALYELYLEHAEQPADDVLRTEGCLGLELLEHTCEYVDHCDSEDRATPD</sequence>
<dbReference type="OrthoDB" id="6491091at2759"/>
<evidence type="ECO:0000313" key="2">
    <source>
        <dbReference type="Proteomes" id="UP000821837"/>
    </source>
</evidence>
<reference evidence="1" key="2">
    <citation type="submission" date="2021-09" db="EMBL/GenBank/DDBJ databases">
        <authorList>
            <person name="Jia N."/>
            <person name="Wang J."/>
            <person name="Shi W."/>
            <person name="Du L."/>
            <person name="Sun Y."/>
            <person name="Zhan W."/>
            <person name="Jiang J."/>
            <person name="Wang Q."/>
            <person name="Zhang B."/>
            <person name="Ji P."/>
            <person name="Sakyi L.B."/>
            <person name="Cui X."/>
            <person name="Yuan T."/>
            <person name="Jiang B."/>
            <person name="Yang W."/>
            <person name="Lam T.T.-Y."/>
            <person name="Chang Q."/>
            <person name="Ding S."/>
            <person name="Wang X."/>
            <person name="Zhu J."/>
            <person name="Ruan X."/>
            <person name="Zhao L."/>
            <person name="Wei J."/>
            <person name="Que T."/>
            <person name="Du C."/>
            <person name="Cheng J."/>
            <person name="Dai P."/>
            <person name="Han X."/>
            <person name="Huang E."/>
            <person name="Gao Y."/>
            <person name="Liu J."/>
            <person name="Shao H."/>
            <person name="Ye R."/>
            <person name="Li L."/>
            <person name="Wei W."/>
            <person name="Wang X."/>
            <person name="Wang C."/>
            <person name="Huo Q."/>
            <person name="Li W."/>
            <person name="Guo W."/>
            <person name="Chen H."/>
            <person name="Chen S."/>
            <person name="Zhou L."/>
            <person name="Zhou L."/>
            <person name="Ni X."/>
            <person name="Tian J."/>
            <person name="Zhou Y."/>
            <person name="Sheng Y."/>
            <person name="Liu T."/>
            <person name="Pan Y."/>
            <person name="Xia L."/>
            <person name="Li J."/>
            <person name="Zhao F."/>
            <person name="Cao W."/>
        </authorList>
    </citation>
    <scope>NUCLEOTIDE SEQUENCE</scope>
    <source>
        <strain evidence="1">Rsan-2018</strain>
        <tissue evidence="1">Larvae</tissue>
    </source>
</reference>
<accession>A0A9D4Q193</accession>
<dbReference type="AlphaFoldDB" id="A0A9D4Q193"/>
<keyword evidence="2" id="KW-1185">Reference proteome</keyword>
<dbReference type="EMBL" id="JABSTV010001249">
    <property type="protein sequence ID" value="KAH7962644.1"/>
    <property type="molecule type" value="Genomic_DNA"/>
</dbReference>
<dbReference type="VEuPathDB" id="VectorBase:RSAN_035458"/>
<reference evidence="1" key="1">
    <citation type="journal article" date="2020" name="Cell">
        <title>Large-Scale Comparative Analyses of Tick Genomes Elucidate Their Genetic Diversity and Vector Capacities.</title>
        <authorList>
            <consortium name="Tick Genome and Microbiome Consortium (TIGMIC)"/>
            <person name="Jia N."/>
            <person name="Wang J."/>
            <person name="Shi W."/>
            <person name="Du L."/>
            <person name="Sun Y."/>
            <person name="Zhan W."/>
            <person name="Jiang J.F."/>
            <person name="Wang Q."/>
            <person name="Zhang B."/>
            <person name="Ji P."/>
            <person name="Bell-Sakyi L."/>
            <person name="Cui X.M."/>
            <person name="Yuan T.T."/>
            <person name="Jiang B.G."/>
            <person name="Yang W.F."/>
            <person name="Lam T.T."/>
            <person name="Chang Q.C."/>
            <person name="Ding S.J."/>
            <person name="Wang X.J."/>
            <person name="Zhu J.G."/>
            <person name="Ruan X.D."/>
            <person name="Zhao L."/>
            <person name="Wei J.T."/>
            <person name="Ye R.Z."/>
            <person name="Que T.C."/>
            <person name="Du C.H."/>
            <person name="Zhou Y.H."/>
            <person name="Cheng J.X."/>
            <person name="Dai P.F."/>
            <person name="Guo W.B."/>
            <person name="Han X.H."/>
            <person name="Huang E.J."/>
            <person name="Li L.F."/>
            <person name="Wei W."/>
            <person name="Gao Y.C."/>
            <person name="Liu J.Z."/>
            <person name="Shao H.Z."/>
            <person name="Wang X."/>
            <person name="Wang C.C."/>
            <person name="Yang T.C."/>
            <person name="Huo Q.B."/>
            <person name="Li W."/>
            <person name="Chen H.Y."/>
            <person name="Chen S.E."/>
            <person name="Zhou L.G."/>
            <person name="Ni X.B."/>
            <person name="Tian J.H."/>
            <person name="Sheng Y."/>
            <person name="Liu T."/>
            <person name="Pan Y.S."/>
            <person name="Xia L.Y."/>
            <person name="Li J."/>
            <person name="Zhao F."/>
            <person name="Cao W.C."/>
        </authorList>
    </citation>
    <scope>NUCLEOTIDE SEQUENCE</scope>
    <source>
        <strain evidence="1">Rsan-2018</strain>
    </source>
</reference>
<dbReference type="InterPro" id="IPR016024">
    <property type="entry name" value="ARM-type_fold"/>
</dbReference>
<proteinExistence type="predicted"/>
<dbReference type="OMA" id="RECCFEL"/>
<evidence type="ECO:0000313" key="1">
    <source>
        <dbReference type="EMBL" id="KAH7962644.1"/>
    </source>
</evidence>
<name>A0A9D4Q193_RHISA</name>
<dbReference type="Proteomes" id="UP000821837">
    <property type="component" value="Chromosome 3"/>
</dbReference>
<gene>
    <name evidence="1" type="ORF">HPB52_017290</name>
</gene>
<dbReference type="SUPFAM" id="SSF48371">
    <property type="entry name" value="ARM repeat"/>
    <property type="match status" value="1"/>
</dbReference>
<comment type="caution">
    <text evidence="1">The sequence shown here is derived from an EMBL/GenBank/DDBJ whole genome shotgun (WGS) entry which is preliminary data.</text>
</comment>
<organism evidence="1 2">
    <name type="scientific">Rhipicephalus sanguineus</name>
    <name type="common">Brown dog tick</name>
    <name type="synonym">Ixodes sanguineus</name>
    <dbReference type="NCBI Taxonomy" id="34632"/>
    <lineage>
        <taxon>Eukaryota</taxon>
        <taxon>Metazoa</taxon>
        <taxon>Ecdysozoa</taxon>
        <taxon>Arthropoda</taxon>
        <taxon>Chelicerata</taxon>
        <taxon>Arachnida</taxon>
        <taxon>Acari</taxon>
        <taxon>Parasitiformes</taxon>
        <taxon>Ixodida</taxon>
        <taxon>Ixodoidea</taxon>
        <taxon>Ixodidae</taxon>
        <taxon>Rhipicephalinae</taxon>
        <taxon>Rhipicephalus</taxon>
        <taxon>Rhipicephalus</taxon>
    </lineage>
</organism>